<name>A0A0F8YVS2_9ZZZZ</name>
<sequence>MQKTFATTSQAQLRVAPEDVLKNFVKPRTGTRSEQSINMFFKVMGETPQSRNIIERELMRRLYVNAFDEKTGTLNLGRFTKFKSDYGHVINRAELGSKFNKLDQVQELLETNIDDITTNIKGLENSALSHLTKADDPRA</sequence>
<reference evidence="1" key="1">
    <citation type="journal article" date="2015" name="Nature">
        <title>Complex archaea that bridge the gap between prokaryotes and eukaryotes.</title>
        <authorList>
            <person name="Spang A."/>
            <person name="Saw J.H."/>
            <person name="Jorgensen S.L."/>
            <person name="Zaremba-Niedzwiedzka K."/>
            <person name="Martijn J."/>
            <person name="Lind A.E."/>
            <person name="van Eijk R."/>
            <person name="Schleper C."/>
            <person name="Guy L."/>
            <person name="Ettema T.J."/>
        </authorList>
    </citation>
    <scope>NUCLEOTIDE SEQUENCE</scope>
</reference>
<proteinExistence type="predicted"/>
<evidence type="ECO:0000313" key="1">
    <source>
        <dbReference type="EMBL" id="KKK77890.1"/>
    </source>
</evidence>
<protein>
    <submittedName>
        <fullName evidence="1">Uncharacterized protein</fullName>
    </submittedName>
</protein>
<dbReference type="AlphaFoldDB" id="A0A0F8YVS2"/>
<feature type="non-terminal residue" evidence="1">
    <location>
        <position position="139"/>
    </location>
</feature>
<gene>
    <name evidence="1" type="ORF">LCGC14_2849040</name>
</gene>
<accession>A0A0F8YVS2</accession>
<organism evidence="1">
    <name type="scientific">marine sediment metagenome</name>
    <dbReference type="NCBI Taxonomy" id="412755"/>
    <lineage>
        <taxon>unclassified sequences</taxon>
        <taxon>metagenomes</taxon>
        <taxon>ecological metagenomes</taxon>
    </lineage>
</organism>
<dbReference type="EMBL" id="LAZR01054738">
    <property type="protein sequence ID" value="KKK77890.1"/>
    <property type="molecule type" value="Genomic_DNA"/>
</dbReference>
<comment type="caution">
    <text evidence="1">The sequence shown here is derived from an EMBL/GenBank/DDBJ whole genome shotgun (WGS) entry which is preliminary data.</text>
</comment>